<keyword evidence="3 9" id="KW-0813">Transport</keyword>
<dbReference type="EMBL" id="FRAC01000006">
    <property type="protein sequence ID" value="SHJ55185.1"/>
    <property type="molecule type" value="Genomic_DNA"/>
</dbReference>
<dbReference type="Pfam" id="PF00528">
    <property type="entry name" value="BPD_transp_1"/>
    <property type="match status" value="1"/>
</dbReference>
<dbReference type="AlphaFoldDB" id="A0A1M6K8C2"/>
<dbReference type="PROSITE" id="PS50928">
    <property type="entry name" value="ABC_TM1"/>
    <property type="match status" value="1"/>
</dbReference>
<gene>
    <name evidence="12" type="ORF">SAMN02745136_00358</name>
</gene>
<keyword evidence="13" id="KW-1185">Reference proteome</keyword>
<dbReference type="InterPro" id="IPR011867">
    <property type="entry name" value="ModB_ABC"/>
</dbReference>
<keyword evidence="6 9" id="KW-0812">Transmembrane</keyword>
<evidence type="ECO:0000256" key="9">
    <source>
        <dbReference type="RuleBase" id="RU363032"/>
    </source>
</evidence>
<comment type="similarity">
    <text evidence="2 10">Belongs to the binding-protein-dependent transport system permease family. CysTW subfamily.</text>
</comment>
<evidence type="ECO:0000256" key="8">
    <source>
        <dbReference type="ARBA" id="ARBA00023136"/>
    </source>
</evidence>
<proteinExistence type="inferred from homology"/>
<dbReference type="GO" id="GO:0015098">
    <property type="term" value="F:molybdate ion transmembrane transporter activity"/>
    <property type="evidence" value="ECO:0007669"/>
    <property type="project" value="UniProtKB-UniRule"/>
</dbReference>
<evidence type="ECO:0000313" key="13">
    <source>
        <dbReference type="Proteomes" id="UP000184386"/>
    </source>
</evidence>
<dbReference type="Proteomes" id="UP000184386">
    <property type="component" value="Unassembled WGS sequence"/>
</dbReference>
<dbReference type="NCBIfam" id="TIGR02141">
    <property type="entry name" value="modB_ABC"/>
    <property type="match status" value="1"/>
</dbReference>
<dbReference type="SUPFAM" id="SSF161098">
    <property type="entry name" value="MetI-like"/>
    <property type="match status" value="1"/>
</dbReference>
<comment type="subcellular location">
    <subcellularLocation>
        <location evidence="1 9">Cell membrane</location>
        <topology evidence="1 9">Multi-pass membrane protein</topology>
    </subcellularLocation>
</comment>
<evidence type="ECO:0000256" key="1">
    <source>
        <dbReference type="ARBA" id="ARBA00004651"/>
    </source>
</evidence>
<keyword evidence="4 10" id="KW-1003">Cell membrane</keyword>
<name>A0A1M6K8C2_9FIRM</name>
<evidence type="ECO:0000313" key="12">
    <source>
        <dbReference type="EMBL" id="SHJ55185.1"/>
    </source>
</evidence>
<sequence>MDWSPLFVSMKTAVLATVITFFLGICAAHQVLKLKGKLGWVMDGLLTLPLVLPPTVAGFFLLLLFGKRGPLGKLLGLFSIQIVFTWPATVIAAVVIAFPLMYRSAKAAFEQTDENLVYAGRTLGLSESRIFWSIRMPLAFPGIVSGGILAFARALGEFGATLMIAGNIKGVTQTVPVAIYSATQGNKMDQAMLWVVIIVVISFLGVFIMNYLPYRKRYGKKESGA</sequence>
<dbReference type="InterPro" id="IPR000515">
    <property type="entry name" value="MetI-like"/>
</dbReference>
<dbReference type="GO" id="GO:0005886">
    <property type="term" value="C:plasma membrane"/>
    <property type="evidence" value="ECO:0007669"/>
    <property type="project" value="UniProtKB-SubCell"/>
</dbReference>
<accession>A0A1M6K8C2</accession>
<evidence type="ECO:0000256" key="7">
    <source>
        <dbReference type="ARBA" id="ARBA00022989"/>
    </source>
</evidence>
<feature type="transmembrane region" description="Helical" evidence="9">
    <location>
        <begin position="44"/>
        <end position="65"/>
    </location>
</feature>
<feature type="transmembrane region" description="Helical" evidence="9">
    <location>
        <begin position="191"/>
        <end position="212"/>
    </location>
</feature>
<keyword evidence="7 9" id="KW-1133">Transmembrane helix</keyword>
<dbReference type="Gene3D" id="1.10.3720.10">
    <property type="entry name" value="MetI-like"/>
    <property type="match status" value="1"/>
</dbReference>
<keyword evidence="8 9" id="KW-0472">Membrane</keyword>
<evidence type="ECO:0000256" key="5">
    <source>
        <dbReference type="ARBA" id="ARBA00022505"/>
    </source>
</evidence>
<evidence type="ECO:0000256" key="4">
    <source>
        <dbReference type="ARBA" id="ARBA00022475"/>
    </source>
</evidence>
<evidence type="ECO:0000256" key="3">
    <source>
        <dbReference type="ARBA" id="ARBA00022448"/>
    </source>
</evidence>
<feature type="domain" description="ABC transmembrane type-1" evidence="11">
    <location>
        <begin position="6"/>
        <end position="209"/>
    </location>
</feature>
<feature type="transmembrane region" description="Helical" evidence="9">
    <location>
        <begin position="130"/>
        <end position="151"/>
    </location>
</feature>
<comment type="function">
    <text evidence="10">Part of the binding-protein-dependent transport system for molybdenum; probably responsible for the translocation of the substrate across the membrane.</text>
</comment>
<dbReference type="PANTHER" id="PTHR30183">
    <property type="entry name" value="MOLYBDENUM TRANSPORT SYSTEM PERMEASE PROTEIN MODB"/>
    <property type="match status" value="1"/>
</dbReference>
<dbReference type="STRING" id="1121322.SAMN02745136_00358"/>
<dbReference type="CDD" id="cd06261">
    <property type="entry name" value="TM_PBP2"/>
    <property type="match status" value="1"/>
</dbReference>
<evidence type="ECO:0000256" key="10">
    <source>
        <dbReference type="RuleBase" id="RU365097"/>
    </source>
</evidence>
<organism evidence="12 13">
    <name type="scientific">Anaerocolumna jejuensis DSM 15929</name>
    <dbReference type="NCBI Taxonomy" id="1121322"/>
    <lineage>
        <taxon>Bacteria</taxon>
        <taxon>Bacillati</taxon>
        <taxon>Bacillota</taxon>
        <taxon>Clostridia</taxon>
        <taxon>Lachnospirales</taxon>
        <taxon>Lachnospiraceae</taxon>
        <taxon>Anaerocolumna</taxon>
    </lineage>
</organism>
<reference evidence="12 13" key="1">
    <citation type="submission" date="2016-11" db="EMBL/GenBank/DDBJ databases">
        <authorList>
            <person name="Jaros S."/>
            <person name="Januszkiewicz K."/>
            <person name="Wedrychowicz H."/>
        </authorList>
    </citation>
    <scope>NUCLEOTIDE SEQUENCE [LARGE SCALE GENOMIC DNA]</scope>
    <source>
        <strain evidence="12 13">DSM 15929</strain>
    </source>
</reference>
<protein>
    <recommendedName>
        <fullName evidence="10">Molybdenum transport system permease</fullName>
    </recommendedName>
</protein>
<keyword evidence="5 10" id="KW-0500">Molybdenum</keyword>
<dbReference type="PANTHER" id="PTHR30183:SF3">
    <property type="entry name" value="MOLYBDENUM TRANSPORT SYSTEM PERMEASE PROTEIN MODB"/>
    <property type="match status" value="1"/>
</dbReference>
<evidence type="ECO:0000256" key="2">
    <source>
        <dbReference type="ARBA" id="ARBA00007069"/>
    </source>
</evidence>
<evidence type="ECO:0000259" key="11">
    <source>
        <dbReference type="PROSITE" id="PS50928"/>
    </source>
</evidence>
<dbReference type="OrthoDB" id="9795403at2"/>
<dbReference type="InterPro" id="IPR035906">
    <property type="entry name" value="MetI-like_sf"/>
</dbReference>
<evidence type="ECO:0000256" key="6">
    <source>
        <dbReference type="ARBA" id="ARBA00022692"/>
    </source>
</evidence>
<feature type="transmembrane region" description="Helical" evidence="9">
    <location>
        <begin position="77"/>
        <end position="102"/>
    </location>
</feature>
<comment type="caution">
    <text evidence="10">Lacks conserved residue(s) required for the propagation of feature annotation.</text>
</comment>
<dbReference type="RefSeq" id="WP_073272344.1">
    <property type="nucleotide sequence ID" value="NZ_FRAC01000006.1"/>
</dbReference>